<name>A0A495X6K5_9PSEU</name>
<feature type="compositionally biased region" description="Basic and acidic residues" evidence="1">
    <location>
        <begin position="112"/>
        <end position="124"/>
    </location>
</feature>
<feature type="compositionally biased region" description="Polar residues" evidence="1">
    <location>
        <begin position="76"/>
        <end position="87"/>
    </location>
</feature>
<dbReference type="EMBL" id="RBXR01000001">
    <property type="protein sequence ID" value="RKT69527.1"/>
    <property type="molecule type" value="Genomic_DNA"/>
</dbReference>
<evidence type="ECO:0000256" key="1">
    <source>
        <dbReference type="SAM" id="MobiDB-lite"/>
    </source>
</evidence>
<organism evidence="2 3">
    <name type="scientific">Saccharothrix variisporea</name>
    <dbReference type="NCBI Taxonomy" id="543527"/>
    <lineage>
        <taxon>Bacteria</taxon>
        <taxon>Bacillati</taxon>
        <taxon>Actinomycetota</taxon>
        <taxon>Actinomycetes</taxon>
        <taxon>Pseudonocardiales</taxon>
        <taxon>Pseudonocardiaceae</taxon>
        <taxon>Saccharothrix</taxon>
    </lineage>
</organism>
<evidence type="ECO:0000313" key="3">
    <source>
        <dbReference type="Proteomes" id="UP000272729"/>
    </source>
</evidence>
<accession>A0A495X6K5</accession>
<gene>
    <name evidence="2" type="ORF">DFJ66_2758</name>
</gene>
<dbReference type="Proteomes" id="UP000272729">
    <property type="component" value="Unassembled WGS sequence"/>
</dbReference>
<evidence type="ECO:0000313" key="2">
    <source>
        <dbReference type="EMBL" id="RKT69527.1"/>
    </source>
</evidence>
<proteinExistence type="predicted"/>
<sequence length="156" mass="16991">MEGATGDLRRDPPHREAARRPQAALGGDDDLRLFQLHTPRGLSRIDGDNFLPGGEVPRFDGTSFRLASAGEHRPGPSSTLEFHSTSFELAAPVHSRPNTGLGGGDGRSFHLGADHHTHPDRERTASGWPSHHPHSDKPDSDRPDQARHDPTTSDRP</sequence>
<reference evidence="2 3" key="1">
    <citation type="submission" date="2018-10" db="EMBL/GenBank/DDBJ databases">
        <title>Sequencing the genomes of 1000 actinobacteria strains.</title>
        <authorList>
            <person name="Klenk H.-P."/>
        </authorList>
    </citation>
    <scope>NUCLEOTIDE SEQUENCE [LARGE SCALE GENOMIC DNA]</scope>
    <source>
        <strain evidence="2 3">DSM 43911</strain>
    </source>
</reference>
<keyword evidence="3" id="KW-1185">Reference proteome</keyword>
<comment type="caution">
    <text evidence="2">The sequence shown here is derived from an EMBL/GenBank/DDBJ whole genome shotgun (WGS) entry which is preliminary data.</text>
</comment>
<protein>
    <submittedName>
        <fullName evidence="2">Uncharacterized protein</fullName>
    </submittedName>
</protein>
<feature type="compositionally biased region" description="Basic and acidic residues" evidence="1">
    <location>
        <begin position="133"/>
        <end position="156"/>
    </location>
</feature>
<dbReference type="AlphaFoldDB" id="A0A495X6K5"/>
<dbReference type="RefSeq" id="WP_147459265.1">
    <property type="nucleotide sequence ID" value="NZ_JBIUBA010000002.1"/>
</dbReference>
<feature type="region of interest" description="Disordered" evidence="1">
    <location>
        <begin position="1"/>
        <end position="156"/>
    </location>
</feature>
<feature type="compositionally biased region" description="Basic and acidic residues" evidence="1">
    <location>
        <begin position="7"/>
        <end position="19"/>
    </location>
</feature>